<evidence type="ECO:0008006" key="4">
    <source>
        <dbReference type="Google" id="ProtNLM"/>
    </source>
</evidence>
<dbReference type="AlphaFoldDB" id="A0A7W5H806"/>
<keyword evidence="3" id="KW-1185">Reference proteome</keyword>
<accession>A0A7W5H806</accession>
<protein>
    <recommendedName>
        <fullName evidence="4">Pathogenesis-related transcriptional factor and ERF protein</fullName>
    </recommendedName>
</protein>
<dbReference type="Proteomes" id="UP000536179">
    <property type="component" value="Unassembled WGS sequence"/>
</dbReference>
<sequence>MSTTTVAKGITRFEMENRSGYMVRISRGGTRINKYFSDSKNGGKRKAFAAAKKAYESLLEEMGPPENSTRNRLTSRNSTGVVGVHVAYSQDNRYPGCAYSAYCASWVTEDGRREKASFAWNKYGEDRAFELAVLARERQITDRDEVVAIFERSAAGKKSKRKTSKKSVKSPAKRTAKKTSAKKKSVKKSVRKATKKSVKKKAVKKTAKKSAKRPAKKSVKKSIKKSTAKKSSKKPAKKTAKKKSMRRR</sequence>
<dbReference type="Gene3D" id="1.20.5.2050">
    <property type="match status" value="1"/>
</dbReference>
<proteinExistence type="predicted"/>
<evidence type="ECO:0000313" key="3">
    <source>
        <dbReference type="Proteomes" id="UP000536179"/>
    </source>
</evidence>
<feature type="compositionally biased region" description="Basic residues" evidence="1">
    <location>
        <begin position="155"/>
        <end position="248"/>
    </location>
</feature>
<reference evidence="2 3" key="1">
    <citation type="submission" date="2020-08" db="EMBL/GenBank/DDBJ databases">
        <title>Genomic Encyclopedia of Type Strains, Phase III (KMG-III): the genomes of soil and plant-associated and newly described type strains.</title>
        <authorList>
            <person name="Whitman W."/>
        </authorList>
    </citation>
    <scope>NUCLEOTIDE SEQUENCE [LARGE SCALE GENOMIC DNA]</scope>
    <source>
        <strain evidence="2 3">CECT 8075</strain>
    </source>
</reference>
<organism evidence="2 3">
    <name type="scientific">Aporhodopirellula rubra</name>
    <dbReference type="NCBI Taxonomy" id="980271"/>
    <lineage>
        <taxon>Bacteria</taxon>
        <taxon>Pseudomonadati</taxon>
        <taxon>Planctomycetota</taxon>
        <taxon>Planctomycetia</taxon>
        <taxon>Pirellulales</taxon>
        <taxon>Pirellulaceae</taxon>
        <taxon>Aporhodopirellula</taxon>
    </lineage>
</organism>
<gene>
    <name evidence="2" type="ORF">FHS27_006033</name>
</gene>
<comment type="caution">
    <text evidence="2">The sequence shown here is derived from an EMBL/GenBank/DDBJ whole genome shotgun (WGS) entry which is preliminary data.</text>
</comment>
<evidence type="ECO:0000256" key="1">
    <source>
        <dbReference type="SAM" id="MobiDB-lite"/>
    </source>
</evidence>
<dbReference type="EMBL" id="JACHXU010000033">
    <property type="protein sequence ID" value="MBB3210187.1"/>
    <property type="molecule type" value="Genomic_DNA"/>
</dbReference>
<feature type="region of interest" description="Disordered" evidence="1">
    <location>
        <begin position="154"/>
        <end position="248"/>
    </location>
</feature>
<evidence type="ECO:0000313" key="2">
    <source>
        <dbReference type="EMBL" id="MBB3210187.1"/>
    </source>
</evidence>
<name>A0A7W5H806_9BACT</name>
<dbReference type="RefSeq" id="WP_221225453.1">
    <property type="nucleotide sequence ID" value="NZ_JACHXU010000033.1"/>
</dbReference>